<dbReference type="InterPro" id="IPR003959">
    <property type="entry name" value="ATPase_AAA_core"/>
</dbReference>
<dbReference type="GeneID" id="25787251"/>
<proteinExistence type="predicted"/>
<dbReference type="OMA" id="HLGKIWG"/>
<dbReference type="VEuPathDB" id="FungiDB:TRIVIDRAFT_123178"/>
<dbReference type="EMBL" id="ABDF02000086">
    <property type="protein sequence ID" value="EHK18389.1"/>
    <property type="molecule type" value="Genomic_DNA"/>
</dbReference>
<dbReference type="InterPro" id="IPR003593">
    <property type="entry name" value="AAA+_ATPase"/>
</dbReference>
<dbReference type="STRING" id="413071.G9N463"/>
<accession>G9N463</accession>
<dbReference type="AlphaFoldDB" id="G9N463"/>
<evidence type="ECO:0000259" key="1">
    <source>
        <dbReference type="SMART" id="SM00382"/>
    </source>
</evidence>
<dbReference type="PANTHER" id="PTHR46411:SF2">
    <property type="entry name" value="AAA+ ATPASE DOMAIN-CONTAINING PROTEIN"/>
    <property type="match status" value="1"/>
</dbReference>
<evidence type="ECO:0000313" key="2">
    <source>
        <dbReference type="EMBL" id="EHK18389.1"/>
    </source>
</evidence>
<dbReference type="SUPFAM" id="SSF52540">
    <property type="entry name" value="P-loop containing nucleoside triphosphate hydrolases"/>
    <property type="match status" value="1"/>
</dbReference>
<dbReference type="GO" id="GO:0005524">
    <property type="term" value="F:ATP binding"/>
    <property type="evidence" value="ECO:0007669"/>
    <property type="project" value="InterPro"/>
</dbReference>
<dbReference type="SMART" id="SM00382">
    <property type="entry name" value="AAA"/>
    <property type="match status" value="1"/>
</dbReference>
<comment type="caution">
    <text evidence="2">The sequence shown here is derived from an EMBL/GenBank/DDBJ whole genome shotgun (WGS) entry which is preliminary data.</text>
</comment>
<evidence type="ECO:0000313" key="3">
    <source>
        <dbReference type="Proteomes" id="UP000007115"/>
    </source>
</evidence>
<protein>
    <recommendedName>
        <fullName evidence="1">AAA+ ATPase domain-containing protein</fullName>
    </recommendedName>
</protein>
<organism evidence="2 3">
    <name type="scientific">Hypocrea virens (strain Gv29-8 / FGSC 10586)</name>
    <name type="common">Gliocladium virens</name>
    <name type="synonym">Trichoderma virens</name>
    <dbReference type="NCBI Taxonomy" id="413071"/>
    <lineage>
        <taxon>Eukaryota</taxon>
        <taxon>Fungi</taxon>
        <taxon>Dikarya</taxon>
        <taxon>Ascomycota</taxon>
        <taxon>Pezizomycotina</taxon>
        <taxon>Sordariomycetes</taxon>
        <taxon>Hypocreomycetidae</taxon>
        <taxon>Hypocreales</taxon>
        <taxon>Hypocreaceae</taxon>
        <taxon>Trichoderma</taxon>
    </lineage>
</organism>
<sequence>LEFAIYKYYSTDIPTETRDTLQQDAKMPVPEPKSEVIKLISEEMIASAKAFAKKNEDLRKNFPSLSAKNEMQVPYSWWYHYRDHRNIINDLPKPQAELIHLLTKWIDDSYSELYSRVDSQFRRGMVSAASMSFLIQPNDVLVRRDAEGVEAFLATSWLHEEKRSSEIQETLGDPECTLLSVPWSKKSQWKWEVDAWSYVYNGVFYRMMRKLIINIDAETTDTEIPIVNLDVFPLRFASRELQETLRRRGKTFWSCRHGSYISYDSKTKTEDSTLGQRYMVDCRTYNNLHLESLLGQDVPRKEDTLTREFKVESAFIQQEEAPLEPDVFLFPRTLIGYDLQREKWDHLDVDLIKEVAWNKKAFSHLVAEAEIKEVVQALVTTKIATERGTSLMQSKGNGLIMLLHGGPGTGKTFTAESVAELAEKPLLPVACGKISTTPKYLESMLHLAKTWGCVVLLEDAEVFLERRSVDNMAHNALISDFIREIESFDGILILTSKSIRNLDKAFKSRIRVSLHYEPLTQPRRAQVWRNFLSHLSSLGENSIDFDDIESHIGELSEREMNGHQICSAITTARQLAQFQGNTMTIGHLIYAIGITDKF</sequence>
<feature type="domain" description="AAA+ ATPase" evidence="1">
    <location>
        <begin position="397"/>
        <end position="520"/>
    </location>
</feature>
<dbReference type="eggNOG" id="KOG0742">
    <property type="taxonomic scope" value="Eukaryota"/>
</dbReference>
<gene>
    <name evidence="2" type="ORF">TRIVIDRAFT_123178</name>
</gene>
<keyword evidence="3" id="KW-1185">Reference proteome</keyword>
<dbReference type="RefSeq" id="XP_013952590.1">
    <property type="nucleotide sequence ID" value="XM_014097115.1"/>
</dbReference>
<dbReference type="GO" id="GO:0016887">
    <property type="term" value="F:ATP hydrolysis activity"/>
    <property type="evidence" value="ECO:0007669"/>
    <property type="project" value="InterPro"/>
</dbReference>
<dbReference type="Pfam" id="PF22942">
    <property type="entry name" value="DUF7025"/>
    <property type="match status" value="1"/>
</dbReference>
<dbReference type="Pfam" id="PF00004">
    <property type="entry name" value="AAA"/>
    <property type="match status" value="1"/>
</dbReference>
<dbReference type="Gene3D" id="3.40.50.300">
    <property type="entry name" value="P-loop containing nucleotide triphosphate hydrolases"/>
    <property type="match status" value="1"/>
</dbReference>
<feature type="non-terminal residue" evidence="2">
    <location>
        <position position="1"/>
    </location>
</feature>
<dbReference type="InterPro" id="IPR054289">
    <property type="entry name" value="DUF7025"/>
</dbReference>
<reference evidence="2 3" key="1">
    <citation type="journal article" date="2011" name="Genome Biol.">
        <title>Comparative genome sequence analysis underscores mycoparasitism as the ancestral life style of Trichoderma.</title>
        <authorList>
            <person name="Kubicek C.P."/>
            <person name="Herrera-Estrella A."/>
            <person name="Seidl-Seiboth V."/>
            <person name="Martinez D.A."/>
            <person name="Druzhinina I.S."/>
            <person name="Thon M."/>
            <person name="Zeilinger S."/>
            <person name="Casas-Flores S."/>
            <person name="Horwitz B.A."/>
            <person name="Mukherjee P.K."/>
            <person name="Mukherjee M."/>
            <person name="Kredics L."/>
            <person name="Alcaraz L.D."/>
            <person name="Aerts A."/>
            <person name="Antal Z."/>
            <person name="Atanasova L."/>
            <person name="Cervantes-Badillo M.G."/>
            <person name="Challacombe J."/>
            <person name="Chertkov O."/>
            <person name="McCluskey K."/>
            <person name="Coulpier F."/>
            <person name="Deshpande N."/>
            <person name="von Doehren H."/>
            <person name="Ebbole D.J."/>
            <person name="Esquivel-Naranjo E.U."/>
            <person name="Fekete E."/>
            <person name="Flipphi M."/>
            <person name="Glaser F."/>
            <person name="Gomez-Rodriguez E.Y."/>
            <person name="Gruber S."/>
            <person name="Han C."/>
            <person name="Henrissat B."/>
            <person name="Hermosa R."/>
            <person name="Hernandez-Onate M."/>
            <person name="Karaffa L."/>
            <person name="Kosti I."/>
            <person name="Le Crom S."/>
            <person name="Lindquist E."/>
            <person name="Lucas S."/>
            <person name="Luebeck M."/>
            <person name="Luebeck P.S."/>
            <person name="Margeot A."/>
            <person name="Metz B."/>
            <person name="Misra M."/>
            <person name="Nevalainen H."/>
            <person name="Omann M."/>
            <person name="Packer N."/>
            <person name="Perrone G."/>
            <person name="Uresti-Rivera E.E."/>
            <person name="Salamov A."/>
            <person name="Schmoll M."/>
            <person name="Seiboth B."/>
            <person name="Shapiro H."/>
            <person name="Sukno S."/>
            <person name="Tamayo-Ramos J.A."/>
            <person name="Tisch D."/>
            <person name="Wiest A."/>
            <person name="Wilkinson H.H."/>
            <person name="Zhang M."/>
            <person name="Coutinho P.M."/>
            <person name="Kenerley C.M."/>
            <person name="Monte E."/>
            <person name="Baker S.E."/>
            <person name="Grigoriev I.V."/>
        </authorList>
    </citation>
    <scope>NUCLEOTIDE SEQUENCE [LARGE SCALE GENOMIC DNA]</scope>
    <source>
        <strain evidence="3">Gv29-8 / FGSC 10586</strain>
    </source>
</reference>
<dbReference type="PANTHER" id="PTHR46411">
    <property type="entry name" value="FAMILY ATPASE, PUTATIVE-RELATED"/>
    <property type="match status" value="1"/>
</dbReference>
<feature type="non-terminal residue" evidence="2">
    <location>
        <position position="598"/>
    </location>
</feature>
<dbReference type="OrthoDB" id="10042665at2759"/>
<dbReference type="Proteomes" id="UP000007115">
    <property type="component" value="Unassembled WGS sequence"/>
</dbReference>
<dbReference type="InterPro" id="IPR027417">
    <property type="entry name" value="P-loop_NTPase"/>
</dbReference>
<dbReference type="HOGENOM" id="CLU_004471_4_7_1"/>
<name>G9N463_HYPVG</name>
<dbReference type="InParanoid" id="G9N463"/>